<keyword evidence="2 8" id="KW-0479">Metal-binding</keyword>
<dbReference type="SUPFAM" id="SSF88713">
    <property type="entry name" value="Glycoside hydrolase/deacetylase"/>
    <property type="match status" value="1"/>
</dbReference>
<proteinExistence type="inferred from homology"/>
<dbReference type="GO" id="GO:0004572">
    <property type="term" value="F:mannosyl-oligosaccharide 1,3-1,6-alpha-mannosidase activity"/>
    <property type="evidence" value="ECO:0007669"/>
    <property type="project" value="UniProtKB-EC"/>
</dbReference>
<keyword evidence="9" id="KW-0472">Membrane</keyword>
<name>A0AAV2HW11_LYMST</name>
<dbReference type="Pfam" id="PF07748">
    <property type="entry name" value="Glyco_hydro_38C"/>
    <property type="match status" value="1"/>
</dbReference>
<dbReference type="EMBL" id="CAXITT010000225">
    <property type="protein sequence ID" value="CAL1536288.1"/>
    <property type="molecule type" value="Genomic_DNA"/>
</dbReference>
<accession>A0AAV2HW11</accession>
<dbReference type="Proteomes" id="UP001497497">
    <property type="component" value="Unassembled WGS sequence"/>
</dbReference>
<dbReference type="Gene3D" id="3.20.110.10">
    <property type="entry name" value="Glycoside hydrolase 38, N terminal domain"/>
    <property type="match status" value="1"/>
</dbReference>
<dbReference type="Gene3D" id="2.70.98.30">
    <property type="entry name" value="Golgi alpha-mannosidase II, domain 4"/>
    <property type="match status" value="1"/>
</dbReference>
<comment type="function">
    <text evidence="6">Catalyzes the first committed step in the biosynthesis of complex N-glycans. It controls conversion of high mannose to complex N-glycans; the final hydrolytic step in the N-glycan maturation pathway.</text>
</comment>
<dbReference type="GO" id="GO:0030246">
    <property type="term" value="F:carbohydrate binding"/>
    <property type="evidence" value="ECO:0007669"/>
    <property type="project" value="InterPro"/>
</dbReference>
<dbReference type="Pfam" id="PF09261">
    <property type="entry name" value="Alpha-mann_mid"/>
    <property type="match status" value="1"/>
</dbReference>
<dbReference type="GO" id="GO:0006013">
    <property type="term" value="P:mannose metabolic process"/>
    <property type="evidence" value="ECO:0007669"/>
    <property type="project" value="InterPro"/>
</dbReference>
<evidence type="ECO:0000256" key="6">
    <source>
        <dbReference type="ARBA" id="ARBA00059516"/>
    </source>
</evidence>
<evidence type="ECO:0000256" key="1">
    <source>
        <dbReference type="ARBA" id="ARBA00009792"/>
    </source>
</evidence>
<dbReference type="InterPro" id="IPR000602">
    <property type="entry name" value="Glyco_hydro_38_N"/>
</dbReference>
<dbReference type="FunFam" id="1.20.1270.50:FF:000001">
    <property type="entry name" value="Alpha-mannosidase"/>
    <property type="match status" value="1"/>
</dbReference>
<feature type="transmembrane region" description="Helical" evidence="9">
    <location>
        <begin position="12"/>
        <end position="30"/>
    </location>
</feature>
<dbReference type="PANTHER" id="PTHR11607:SF70">
    <property type="entry name" value="ALPHA-MANNOSIDASE"/>
    <property type="match status" value="1"/>
</dbReference>
<evidence type="ECO:0000256" key="4">
    <source>
        <dbReference type="ARBA" id="ARBA00022833"/>
    </source>
</evidence>
<dbReference type="GO" id="GO:0046872">
    <property type="term" value="F:metal ion binding"/>
    <property type="evidence" value="ECO:0007669"/>
    <property type="project" value="UniProtKB-KW"/>
</dbReference>
<evidence type="ECO:0000256" key="9">
    <source>
        <dbReference type="SAM" id="Phobius"/>
    </source>
</evidence>
<comment type="catalytic activity">
    <reaction evidence="7">
        <text>N(4)-{beta-D-GlcNAc-(1-&gt;2)-alpha-D-Man-(1-&gt;3)-[alpha-D-Man-(1-&gt;3)-[alpha-D-Man-(1-&gt;6)]-alpha-D-Man-(1-&gt;6)]-beta-D-Man-(1-&gt;4)-beta-D-GlcNAc-(1-&gt;4)-beta-D-GlcNAc}-L-asparaginyl-[protein] + 2 H2O = 2 alpha-D-mannopyranose + an N(4)-{beta-D-GlcNAc-(1-&gt;2)-alpha-D-Man-(1-&gt;3)-[alpha-D-Man-(1-&gt;6)]-beta-D-Man-(1-&gt;4)-beta-D-GlcNAc-(1-&gt;4)-beta-D-GlcNAc}-L-asparaginyl-[protein]</text>
        <dbReference type="Rhea" id="RHEA:56052"/>
        <dbReference type="Rhea" id="RHEA-COMP:14368"/>
        <dbReference type="Rhea" id="RHEA-COMP:14369"/>
        <dbReference type="ChEBI" id="CHEBI:15377"/>
        <dbReference type="ChEBI" id="CHEBI:28729"/>
        <dbReference type="ChEBI" id="CHEBI:60615"/>
        <dbReference type="ChEBI" id="CHEBI:60625"/>
        <dbReference type="EC" id="3.2.1.114"/>
    </reaction>
</comment>
<dbReference type="FunFam" id="3.20.110.10:FF:000010">
    <property type="entry name" value="Alpha-mannosidase"/>
    <property type="match status" value="1"/>
</dbReference>
<dbReference type="SMART" id="SM00872">
    <property type="entry name" value="Alpha-mann_mid"/>
    <property type="match status" value="1"/>
</dbReference>
<evidence type="ECO:0000313" key="11">
    <source>
        <dbReference type="EMBL" id="CAL1536288.1"/>
    </source>
</evidence>
<dbReference type="InterPro" id="IPR011330">
    <property type="entry name" value="Glyco_hydro/deAcase_b/a-brl"/>
</dbReference>
<dbReference type="Gene3D" id="2.60.40.1180">
    <property type="entry name" value="Golgi alpha-mannosidase II"/>
    <property type="match status" value="1"/>
</dbReference>
<evidence type="ECO:0000256" key="2">
    <source>
        <dbReference type="ARBA" id="ARBA00022723"/>
    </source>
</evidence>
<dbReference type="GO" id="GO:0006491">
    <property type="term" value="P:N-glycan processing"/>
    <property type="evidence" value="ECO:0007669"/>
    <property type="project" value="TreeGrafter"/>
</dbReference>
<dbReference type="Gene3D" id="1.20.1270.50">
    <property type="entry name" value="Glycoside hydrolase family 38, central domain"/>
    <property type="match status" value="1"/>
</dbReference>
<comment type="similarity">
    <text evidence="1 8">Belongs to the glycosyl hydrolase 38 family.</text>
</comment>
<reference evidence="11 12" key="1">
    <citation type="submission" date="2024-04" db="EMBL/GenBank/DDBJ databases">
        <authorList>
            <consortium name="Genoscope - CEA"/>
            <person name="William W."/>
        </authorList>
    </citation>
    <scope>NUCLEOTIDE SEQUENCE [LARGE SCALE GENOMIC DNA]</scope>
</reference>
<sequence>MRFLGNMKFRHRLVAVVVLMVMLLGIYMNFPQEMSQVELLQQHRRMLQARNFSTFWKHKDGDDSEVCQLNGKPSHSNISTYDLFFNTQFNLLSSGDWEMPVPAEAFHKATRLPRLNVVLVPHSHNDPGWLKTVNEYFSDQTRHILNNMVNKLTQYPKMTFIWTETVYFSMWWNELDDAVKVHVRRLIRRGQLEITLGGWVMPDEASTHYVSIIDQLVEGHQWLWENLGIRPENSWSIDPFGYSGTMPYLWQSAGMSNMVIQRVHQAVKSALAQERALEFNWRQMWDDRGSTDIFCHVMPFMLYSIKYTCGPNPFTCLSYDFRHIPGDFSESRARELTDENLAQSAEILHDQYRSKSRFYRYSTILVPIGDDFRYDKELEWDQQYENYEKLIQFMNSKQEWNVNVQWGTLQDYFQLVKQEHINWKLTNKEEEFPVLSGDFFPYSDRDAAYWTGYYSTRPFDKYFSRDVQATLQAADTLNTLNYAYYKKWGLLTDTKFFQHSSFLQTARRALGLFMHHDAITGTAKEFVAEDYEHYLLRAYNNSQEVIKLTIQSLLSGGKVESPVVFKPEVVRRDHVSLPHKQVISVQESGTTVVVFNPLSQPRQQIVHLLVNCQILEVLSYSQEVIPSQISPVWNHEEDAVILDDVFELTFVVEIGPLTLTPFILYKRHHPHISSYSSAVSVFNTHLLAASILLNFKQNKPEPKRTEPIVVNNKVIQLTFDPQTGSLLNVMDMVSRNTTELNIQFMFYKSKGSGAYLFFPNGPATILFPNIPIIRVSEGPLMTYVEVCFDPYITHRVTIYHHPSQLTSAIFIENIVSIQTLKDKEIIMRLQTDIKNPDLSYFTDQNGFQFIRRRTNTNQITQANYYPMTSGMILEDHTTRLTVLSAQSHGVASLDTGQIEVMLDRQLLYDDNRGLGEGVRDIKTTVSRYVLLAERRSSPRHLSSNYASLSLPALTIQDMLLQPMLTYYTTIDSDIFFHSLSPLTTSLPCDTSAVSLRSLVTGNLNYNGTSVILHRRGYDCDFPHANLLCSPSDSSVSFDKLFTQFSYTNLRETTLTHTVVKRAVNPAEKLKIAPMELMAYHLHF</sequence>
<dbReference type="AlphaFoldDB" id="A0AAV2HW11"/>
<organism evidence="11 12">
    <name type="scientific">Lymnaea stagnalis</name>
    <name type="common">Great pond snail</name>
    <name type="synonym">Helix stagnalis</name>
    <dbReference type="NCBI Taxonomy" id="6523"/>
    <lineage>
        <taxon>Eukaryota</taxon>
        <taxon>Metazoa</taxon>
        <taxon>Spiralia</taxon>
        <taxon>Lophotrochozoa</taxon>
        <taxon>Mollusca</taxon>
        <taxon>Gastropoda</taxon>
        <taxon>Heterobranchia</taxon>
        <taxon>Euthyneura</taxon>
        <taxon>Panpulmonata</taxon>
        <taxon>Hygrophila</taxon>
        <taxon>Lymnaeoidea</taxon>
        <taxon>Lymnaeidae</taxon>
        <taxon>Lymnaea</taxon>
    </lineage>
</organism>
<dbReference type="InterPro" id="IPR011013">
    <property type="entry name" value="Gal_mutarotase_sf_dom"/>
</dbReference>
<dbReference type="InterPro" id="IPR013780">
    <property type="entry name" value="Glyco_hydro_b"/>
</dbReference>
<dbReference type="SUPFAM" id="SSF88688">
    <property type="entry name" value="Families 57/38 glycoside transferase middle domain"/>
    <property type="match status" value="1"/>
</dbReference>
<evidence type="ECO:0000256" key="7">
    <source>
        <dbReference type="ARBA" id="ARBA00093232"/>
    </source>
</evidence>
<keyword evidence="9" id="KW-1133">Transmembrane helix</keyword>
<dbReference type="InterPro" id="IPR011682">
    <property type="entry name" value="Glyco_hydro_38_C"/>
</dbReference>
<dbReference type="InterPro" id="IPR050843">
    <property type="entry name" value="Glycosyl_Hydrlase_38"/>
</dbReference>
<protein>
    <recommendedName>
        <fullName evidence="8">Alpha-mannosidase</fullName>
        <ecNumber evidence="8">3.2.1.-</ecNumber>
    </recommendedName>
</protein>
<keyword evidence="5 8" id="KW-0326">Glycosidase</keyword>
<dbReference type="GO" id="GO:0000139">
    <property type="term" value="C:Golgi membrane"/>
    <property type="evidence" value="ECO:0007669"/>
    <property type="project" value="TreeGrafter"/>
</dbReference>
<evidence type="ECO:0000256" key="5">
    <source>
        <dbReference type="ARBA" id="ARBA00023295"/>
    </source>
</evidence>
<comment type="caution">
    <text evidence="11">The sequence shown here is derived from an EMBL/GenBank/DDBJ whole genome shotgun (WGS) entry which is preliminary data.</text>
</comment>
<dbReference type="PANTHER" id="PTHR11607">
    <property type="entry name" value="ALPHA-MANNOSIDASE"/>
    <property type="match status" value="1"/>
</dbReference>
<dbReference type="EC" id="3.2.1.-" evidence="8"/>
<dbReference type="Pfam" id="PF01074">
    <property type="entry name" value="Glyco_hydro_38N"/>
    <property type="match status" value="1"/>
</dbReference>
<dbReference type="InterPro" id="IPR015341">
    <property type="entry name" value="Glyco_hydro_38_cen"/>
</dbReference>
<keyword evidence="9" id="KW-0812">Transmembrane</keyword>
<gene>
    <name evidence="11" type="ORF">GSLYS_00010201001</name>
</gene>
<dbReference type="InterPro" id="IPR027291">
    <property type="entry name" value="Glyco_hydro_38_N_sf"/>
</dbReference>
<keyword evidence="3 8" id="KW-0378">Hydrolase</keyword>
<feature type="domain" description="Glycoside hydrolase family 38 central" evidence="10">
    <location>
        <begin position="448"/>
        <end position="535"/>
    </location>
</feature>
<dbReference type="SUPFAM" id="SSF74650">
    <property type="entry name" value="Galactose mutarotase-like"/>
    <property type="match status" value="1"/>
</dbReference>
<dbReference type="InterPro" id="IPR037094">
    <property type="entry name" value="Glyco_hydro_38_cen_sf"/>
</dbReference>
<keyword evidence="4 8" id="KW-0862">Zinc</keyword>
<dbReference type="InterPro" id="IPR028995">
    <property type="entry name" value="Glyco_hydro_57/38_cen_sf"/>
</dbReference>
<evidence type="ECO:0000313" key="12">
    <source>
        <dbReference type="Proteomes" id="UP001497497"/>
    </source>
</evidence>
<comment type="cofactor">
    <cofactor evidence="8">
        <name>Zn(2+)</name>
        <dbReference type="ChEBI" id="CHEBI:29105"/>
    </cofactor>
    <text evidence="8">Binds 1 zinc ion per subunit.</text>
</comment>
<evidence type="ECO:0000259" key="10">
    <source>
        <dbReference type="SMART" id="SM00872"/>
    </source>
</evidence>
<evidence type="ECO:0000256" key="8">
    <source>
        <dbReference type="RuleBase" id="RU361199"/>
    </source>
</evidence>
<evidence type="ECO:0000256" key="3">
    <source>
        <dbReference type="ARBA" id="ARBA00022801"/>
    </source>
</evidence>
<keyword evidence="12" id="KW-1185">Reference proteome</keyword>